<gene>
    <name evidence="2" type="ORF">RE431_07305</name>
</gene>
<reference evidence="3" key="1">
    <citation type="submission" date="2023-07" db="EMBL/GenBank/DDBJ databases">
        <title>Christiangramia sp. SM2212., a novel bacterium of the family Flavobacteriaceae isolated from the sea sediment.</title>
        <authorList>
            <person name="Wang J."/>
            <person name="Zhang X."/>
        </authorList>
    </citation>
    <scope>NUCLEOTIDE SEQUENCE [LARGE SCALE GENOMIC DNA]</scope>
    <source>
        <strain evidence="3">SM2212</strain>
    </source>
</reference>
<evidence type="ECO:0000313" key="2">
    <source>
        <dbReference type="EMBL" id="MDR5590440.1"/>
    </source>
</evidence>
<organism evidence="2 3">
    <name type="scientific">Christiangramia sediminicola</name>
    <dbReference type="NCBI Taxonomy" id="3073267"/>
    <lineage>
        <taxon>Bacteria</taxon>
        <taxon>Pseudomonadati</taxon>
        <taxon>Bacteroidota</taxon>
        <taxon>Flavobacteriia</taxon>
        <taxon>Flavobacteriales</taxon>
        <taxon>Flavobacteriaceae</taxon>
        <taxon>Christiangramia</taxon>
    </lineage>
</organism>
<dbReference type="RefSeq" id="WP_309561309.1">
    <property type="nucleotide sequence ID" value="NZ_JAVJIU010000002.1"/>
</dbReference>
<keyword evidence="3" id="KW-1185">Reference proteome</keyword>
<evidence type="ECO:0000313" key="3">
    <source>
        <dbReference type="Proteomes" id="UP001257234"/>
    </source>
</evidence>
<dbReference type="EMBL" id="JAVJIU010000002">
    <property type="protein sequence ID" value="MDR5590440.1"/>
    <property type="molecule type" value="Genomic_DNA"/>
</dbReference>
<comment type="caution">
    <text evidence="2">The sequence shown here is derived from an EMBL/GenBank/DDBJ whole genome shotgun (WGS) entry which is preliminary data.</text>
</comment>
<accession>A0ABU1EPX9</accession>
<sequence>MNRINSSWVLVLLFICLQSSAQQNFKDVYLLFDKTVGYENTVLLNGIENIDPEKTINSKNKFLNSSSDFTVGSITYDGQYFPEIAMRFNLVDDEVLVRLPIDKAFTTFKLITRKIESFEISGHYFIKLNVISETDELSGFYEQFFKSGNFRLLKKFRKKGDKELDKNFLYYEYKFKKPSYHFWYKENYYSANSRRNLFAIFPSISKEIRSFYKDRRNVRKKNPDKFMEQLFVEITNLLNLEK</sequence>
<feature type="chain" id="PRO_5046745627" evidence="1">
    <location>
        <begin position="22"/>
        <end position="242"/>
    </location>
</feature>
<keyword evidence="1" id="KW-0732">Signal</keyword>
<dbReference type="Proteomes" id="UP001257234">
    <property type="component" value="Unassembled WGS sequence"/>
</dbReference>
<evidence type="ECO:0000256" key="1">
    <source>
        <dbReference type="SAM" id="SignalP"/>
    </source>
</evidence>
<protein>
    <submittedName>
        <fullName evidence="2">Uncharacterized protein</fullName>
    </submittedName>
</protein>
<name>A0ABU1EPX9_9FLAO</name>
<feature type="signal peptide" evidence="1">
    <location>
        <begin position="1"/>
        <end position="21"/>
    </location>
</feature>
<proteinExistence type="predicted"/>